<keyword evidence="1" id="KW-0472">Membrane</keyword>
<reference evidence="4" key="1">
    <citation type="journal article" date="2017" name="Nat. Ecol. Evol.">
        <title>Genome expansion and lineage-specific genetic innovations in the forest pathogenic fungi Armillaria.</title>
        <authorList>
            <person name="Sipos G."/>
            <person name="Prasanna A.N."/>
            <person name="Walter M.C."/>
            <person name="O'Connor E."/>
            <person name="Balint B."/>
            <person name="Krizsan K."/>
            <person name="Kiss B."/>
            <person name="Hess J."/>
            <person name="Varga T."/>
            <person name="Slot J."/>
            <person name="Riley R."/>
            <person name="Boka B."/>
            <person name="Rigling D."/>
            <person name="Barry K."/>
            <person name="Lee J."/>
            <person name="Mihaltcheva S."/>
            <person name="LaButti K."/>
            <person name="Lipzen A."/>
            <person name="Waldron R."/>
            <person name="Moloney N.M."/>
            <person name="Sperisen C."/>
            <person name="Kredics L."/>
            <person name="Vagvoelgyi C."/>
            <person name="Patrignani A."/>
            <person name="Fitzpatrick D."/>
            <person name="Nagy I."/>
            <person name="Doyle S."/>
            <person name="Anderson J.B."/>
            <person name="Grigoriev I.V."/>
            <person name="Gueldener U."/>
            <person name="Muensterkoetter M."/>
            <person name="Nagy L.G."/>
        </authorList>
    </citation>
    <scope>NUCLEOTIDE SEQUENCE [LARGE SCALE GENOMIC DNA]</scope>
    <source>
        <strain evidence="4">C18/9</strain>
    </source>
</reference>
<name>A0A284S864_ARMOS</name>
<dbReference type="OrthoDB" id="2899243at2759"/>
<dbReference type="Gene3D" id="3.80.10.10">
    <property type="entry name" value="Ribonuclease Inhibitor"/>
    <property type="match status" value="1"/>
</dbReference>
<evidence type="ECO:0000259" key="2">
    <source>
        <dbReference type="PROSITE" id="PS50181"/>
    </source>
</evidence>
<sequence length="526" mass="60870">MVAQTRQMKHKLQAALTLTDLPNELLYTVFNHVESRDLLSLARISRRLNAVAMRHYLGPWCEVQKNYSLFGGYSTDARCNFFSLRYLRLSLATPYILSMTLMFSLNFVAEFDEVLRYHRSIPPKHHPSLHINFTSTTNQCIVCRSTMCSRIYVERLHKFCEGLVRLRCVSFKCIRTGCQWECPGELTSGKETVFHPPPFTTLTSMCILSGSICFLDWLVRSARASPIESLTLRYISDIYKKKSDCVLSLRLPHLKHITFDSCSFTPEHISSFLSHHTAITDLTFFWGDIAAPCSWIHTVRMRLPHLHTIVMGTRNLEHLLASMRPRSFPSLKSVVMLGCECRRCDGPEPFCEWNKNKPDIRRVLYWISRLPAVSCVQLPFEFPWDTISGLTLPGITKLVSKRCSVASNLERITPVSVFFPNVEEFEVVEIGIENNDKLMEEINELIPENERVDDIRAGRLVVPELVGTQQTWRDNTRPVIKVREFLYWIIMADCCIHIEKRRTYKASTDYDYGEYEGETRLLLDDE</sequence>
<gene>
    <name evidence="3" type="ORF">ARMOST_20704</name>
</gene>
<evidence type="ECO:0000313" key="4">
    <source>
        <dbReference type="Proteomes" id="UP000219338"/>
    </source>
</evidence>
<dbReference type="OMA" id="TNECIAC"/>
<dbReference type="CDD" id="cd09917">
    <property type="entry name" value="F-box_SF"/>
    <property type="match status" value="1"/>
</dbReference>
<organism evidence="3 4">
    <name type="scientific">Armillaria ostoyae</name>
    <name type="common">Armillaria root rot fungus</name>
    <dbReference type="NCBI Taxonomy" id="47428"/>
    <lineage>
        <taxon>Eukaryota</taxon>
        <taxon>Fungi</taxon>
        <taxon>Dikarya</taxon>
        <taxon>Basidiomycota</taxon>
        <taxon>Agaricomycotina</taxon>
        <taxon>Agaricomycetes</taxon>
        <taxon>Agaricomycetidae</taxon>
        <taxon>Agaricales</taxon>
        <taxon>Marasmiineae</taxon>
        <taxon>Physalacriaceae</taxon>
        <taxon>Armillaria</taxon>
    </lineage>
</organism>
<dbReference type="SUPFAM" id="SSF81383">
    <property type="entry name" value="F-box domain"/>
    <property type="match status" value="1"/>
</dbReference>
<dbReference type="Pfam" id="PF12937">
    <property type="entry name" value="F-box-like"/>
    <property type="match status" value="1"/>
</dbReference>
<dbReference type="InterPro" id="IPR036047">
    <property type="entry name" value="F-box-like_dom_sf"/>
</dbReference>
<dbReference type="PROSITE" id="PS50181">
    <property type="entry name" value="FBOX"/>
    <property type="match status" value="1"/>
</dbReference>
<dbReference type="InterPro" id="IPR001810">
    <property type="entry name" value="F-box_dom"/>
</dbReference>
<evidence type="ECO:0000256" key="1">
    <source>
        <dbReference type="SAM" id="Phobius"/>
    </source>
</evidence>
<accession>A0A284S864</accession>
<feature type="domain" description="F-box" evidence="2">
    <location>
        <begin position="15"/>
        <end position="63"/>
    </location>
</feature>
<feature type="transmembrane region" description="Helical" evidence="1">
    <location>
        <begin position="86"/>
        <end position="109"/>
    </location>
</feature>
<dbReference type="EMBL" id="FUEG01000041">
    <property type="protein sequence ID" value="SJL17160.1"/>
    <property type="molecule type" value="Genomic_DNA"/>
</dbReference>
<evidence type="ECO:0000313" key="3">
    <source>
        <dbReference type="EMBL" id="SJL17160.1"/>
    </source>
</evidence>
<keyword evidence="4" id="KW-1185">Reference proteome</keyword>
<proteinExistence type="predicted"/>
<dbReference type="SMART" id="SM00256">
    <property type="entry name" value="FBOX"/>
    <property type="match status" value="1"/>
</dbReference>
<dbReference type="InterPro" id="IPR032675">
    <property type="entry name" value="LRR_dom_sf"/>
</dbReference>
<dbReference type="SUPFAM" id="SSF52047">
    <property type="entry name" value="RNI-like"/>
    <property type="match status" value="1"/>
</dbReference>
<keyword evidence="1" id="KW-1133">Transmembrane helix</keyword>
<dbReference type="AlphaFoldDB" id="A0A284S864"/>
<dbReference type="Proteomes" id="UP000219338">
    <property type="component" value="Unassembled WGS sequence"/>
</dbReference>
<keyword evidence="1" id="KW-0812">Transmembrane</keyword>
<dbReference type="Gene3D" id="1.20.1280.50">
    <property type="match status" value="1"/>
</dbReference>
<protein>
    <recommendedName>
        <fullName evidence="2">F-box domain-containing protein</fullName>
    </recommendedName>
</protein>